<dbReference type="EMBL" id="JAALFE010000006">
    <property type="protein sequence ID" value="NGQ90866.1"/>
    <property type="molecule type" value="Genomic_DNA"/>
</dbReference>
<dbReference type="GO" id="GO:0005886">
    <property type="term" value="C:plasma membrane"/>
    <property type="evidence" value="ECO:0007669"/>
    <property type="project" value="UniProtKB-SubCell"/>
</dbReference>
<gene>
    <name evidence="8" type="ORF">G5V65_08140</name>
</gene>
<accession>A0A6M1TVF8</accession>
<comment type="subcellular location">
    <subcellularLocation>
        <location evidence="1">Cell membrane</location>
        <topology evidence="1">Multi-pass membrane protein</topology>
    </subcellularLocation>
</comment>
<evidence type="ECO:0000256" key="5">
    <source>
        <dbReference type="ARBA" id="ARBA00022989"/>
    </source>
</evidence>
<feature type="transmembrane region" description="Helical" evidence="7">
    <location>
        <begin position="62"/>
        <end position="81"/>
    </location>
</feature>
<dbReference type="Proteomes" id="UP000474758">
    <property type="component" value="Unassembled WGS sequence"/>
</dbReference>
<reference evidence="8 9" key="1">
    <citation type="submission" date="2020-02" db="EMBL/GenBank/DDBJ databases">
        <title>Rhodobacter translucens sp. nov., a novel bacterium isolated from activated sludge.</title>
        <authorList>
            <person name="Liu J."/>
        </authorList>
    </citation>
    <scope>NUCLEOTIDE SEQUENCE [LARGE SCALE GENOMIC DNA]</scope>
    <source>
        <strain evidence="8 9">HX-7-19</strain>
    </source>
</reference>
<evidence type="ECO:0000256" key="6">
    <source>
        <dbReference type="ARBA" id="ARBA00023136"/>
    </source>
</evidence>
<comment type="caution">
    <text evidence="8">The sequence shown here is derived from an EMBL/GenBank/DDBJ whole genome shotgun (WGS) entry which is preliminary data.</text>
</comment>
<dbReference type="RefSeq" id="WP_165048790.1">
    <property type="nucleotide sequence ID" value="NZ_JAALFE010000006.1"/>
</dbReference>
<feature type="transmembrane region" description="Helical" evidence="7">
    <location>
        <begin position="6"/>
        <end position="24"/>
    </location>
</feature>
<organism evidence="8 9">
    <name type="scientific">Paragemmobacter kunshanensis</name>
    <dbReference type="NCBI Taxonomy" id="2583234"/>
    <lineage>
        <taxon>Bacteria</taxon>
        <taxon>Pseudomonadati</taxon>
        <taxon>Pseudomonadota</taxon>
        <taxon>Alphaproteobacteria</taxon>
        <taxon>Rhodobacterales</taxon>
        <taxon>Paracoccaceae</taxon>
        <taxon>Paragemmobacter</taxon>
    </lineage>
</organism>
<evidence type="ECO:0000256" key="4">
    <source>
        <dbReference type="ARBA" id="ARBA00022692"/>
    </source>
</evidence>
<dbReference type="PANTHER" id="PTHR33884">
    <property type="entry name" value="UPF0410 PROTEIN YMGE"/>
    <property type="match status" value="1"/>
</dbReference>
<keyword evidence="5 7" id="KW-1133">Transmembrane helix</keyword>
<keyword evidence="3" id="KW-1003">Cell membrane</keyword>
<dbReference type="PANTHER" id="PTHR33884:SF3">
    <property type="entry name" value="UPF0410 PROTEIN YMGE"/>
    <property type="match status" value="1"/>
</dbReference>
<evidence type="ECO:0000256" key="3">
    <source>
        <dbReference type="ARBA" id="ARBA00022475"/>
    </source>
</evidence>
<comment type="similarity">
    <text evidence="2">Belongs to the UPF0410 family.</text>
</comment>
<keyword evidence="9" id="KW-1185">Reference proteome</keyword>
<proteinExistence type="inferred from homology"/>
<evidence type="ECO:0000256" key="2">
    <source>
        <dbReference type="ARBA" id="ARBA00011006"/>
    </source>
</evidence>
<feature type="transmembrane region" description="Helical" evidence="7">
    <location>
        <begin position="31"/>
        <end position="50"/>
    </location>
</feature>
<dbReference type="Pfam" id="PF04226">
    <property type="entry name" value="Transgly_assoc"/>
    <property type="match status" value="1"/>
</dbReference>
<name>A0A6M1TVF8_9RHOB</name>
<evidence type="ECO:0000313" key="9">
    <source>
        <dbReference type="Proteomes" id="UP000474758"/>
    </source>
</evidence>
<evidence type="ECO:0000313" key="8">
    <source>
        <dbReference type="EMBL" id="NGQ90866.1"/>
    </source>
</evidence>
<keyword evidence="4 7" id="KW-0812">Transmembrane</keyword>
<protein>
    <submittedName>
        <fullName evidence="8">GlsB/YeaQ/YmgE family stress response membrane protein</fullName>
    </submittedName>
</protein>
<evidence type="ECO:0000256" key="1">
    <source>
        <dbReference type="ARBA" id="ARBA00004651"/>
    </source>
</evidence>
<evidence type="ECO:0000256" key="7">
    <source>
        <dbReference type="SAM" id="Phobius"/>
    </source>
</evidence>
<dbReference type="AlphaFoldDB" id="A0A6M1TVF8"/>
<keyword evidence="6 7" id="KW-0472">Membrane</keyword>
<dbReference type="InterPro" id="IPR007341">
    <property type="entry name" value="Transgly_assoc"/>
</dbReference>
<sequence length="84" mass="8431">MGIESLFVMLLVGAVAGWIAGKLVSGSGFGLLGNMAVGILGALIASFLLPRLGFGFGGGVPSAILHSTIGAVILLIVIRLIKRA</sequence>